<feature type="domain" description="Transposon Tn7 transposition protein TnsD C-terminal" evidence="2">
    <location>
        <begin position="329"/>
        <end position="437"/>
    </location>
</feature>
<dbReference type="Proteomes" id="UP000232060">
    <property type="component" value="Unassembled WGS sequence"/>
</dbReference>
<name>A0A2M8HAY5_9GAMM</name>
<evidence type="ECO:0000313" key="3">
    <source>
        <dbReference type="EMBL" id="PJC93728.1"/>
    </source>
</evidence>
<dbReference type="EMBL" id="PGCP01000011">
    <property type="protein sequence ID" value="PJC93728.1"/>
    <property type="molecule type" value="Genomic_DNA"/>
</dbReference>
<dbReference type="Pfam" id="PF06527">
    <property type="entry name" value="TniQ"/>
    <property type="match status" value="1"/>
</dbReference>
<evidence type="ECO:0000259" key="1">
    <source>
        <dbReference type="Pfam" id="PF06527"/>
    </source>
</evidence>
<keyword evidence="4" id="KW-1185">Reference proteome</keyword>
<protein>
    <submittedName>
        <fullName evidence="3">Transposase</fullName>
    </submittedName>
</protein>
<feature type="domain" description="TniQ" evidence="1">
    <location>
        <begin position="2"/>
        <end position="154"/>
    </location>
</feature>
<dbReference type="Pfam" id="PF15978">
    <property type="entry name" value="TnsD"/>
    <property type="match status" value="1"/>
</dbReference>
<evidence type="ECO:0000313" key="4">
    <source>
        <dbReference type="Proteomes" id="UP000232060"/>
    </source>
</evidence>
<gene>
    <name evidence="3" type="ORF">CUC44_08215</name>
</gene>
<proteinExistence type="predicted"/>
<dbReference type="OrthoDB" id="470139at2"/>
<comment type="caution">
    <text evidence="3">The sequence shown here is derived from an EMBL/GenBank/DDBJ whole genome shotgun (WGS) entry which is preliminary data.</text>
</comment>
<evidence type="ECO:0000259" key="2">
    <source>
        <dbReference type="Pfam" id="PF15978"/>
    </source>
</evidence>
<accession>A0A2M8HAY5</accession>
<reference evidence="3 4" key="1">
    <citation type="submission" date="2017-11" db="EMBL/GenBank/DDBJ databases">
        <title>Draft genome sequence of environmental isolate Aeromonas lusitania sp. nov. MDC 2473.</title>
        <authorList>
            <person name="Colston S.M."/>
            <person name="Navarro A."/>
            <person name="Martinez-Murcia A.J."/>
            <person name="Graf J."/>
        </authorList>
    </citation>
    <scope>NUCLEOTIDE SEQUENCE [LARGE SCALE GENOMIC DNA]</scope>
    <source>
        <strain evidence="3 4">MDC 2473</strain>
    </source>
</reference>
<sequence length="497" mass="56983">MYFPRLYPDELLYSAIARCRVHLGMGSHKGLLAMLFGDTRVAAVTDLPSHLQGLAGNTGLDPETLVTNHTLFPLYAPFIPKQRRFKLHQSMLAPDQPGAIGLAGASTALVKWPEWLRYCPLCFEEMVANLGEPYWRRCWQVQGVDACLEHGCLLLDSPILFRRAHRHEFHAATLFPGGSVIPAEAALTRLATVLTQLLVYRGGRSPGFAGWSNFYQRLATDCGARRGRQVRTDAIWRMIQDTHSRDWIIANGLWAAEPPPWLLALFRKHRKAFGCLQHLIVWTSLRPGQDVSGIIEEAWACRLSRHQADQPEFLLSAEPEQRLRYCAIWTAALAAHGSPKAAREYGGQAVYAWLYRHDREWLLATNQDRTSRRGNYGHADWKRRDRDLVRRLIRIERDSAEEIYLPRRSRNWFLRQLPHHASVERHLESLTLCRTFLERYAESVGEYQIRRLTRAALEDAAAGRCSKRWQLERRCGLSKERTAPLAAAFIAYMGEWD</sequence>
<dbReference type="InterPro" id="IPR032750">
    <property type="entry name" value="TnsD_C"/>
</dbReference>
<organism evidence="3 4">
    <name type="scientific">Aeromonas lusitana</name>
    <dbReference type="NCBI Taxonomy" id="931529"/>
    <lineage>
        <taxon>Bacteria</taxon>
        <taxon>Pseudomonadati</taxon>
        <taxon>Pseudomonadota</taxon>
        <taxon>Gammaproteobacteria</taxon>
        <taxon>Aeromonadales</taxon>
        <taxon>Aeromonadaceae</taxon>
        <taxon>Aeromonas</taxon>
    </lineage>
</organism>
<dbReference type="RefSeq" id="WP_100859476.1">
    <property type="nucleotide sequence ID" value="NZ_PGCP01000011.1"/>
</dbReference>
<dbReference type="AlphaFoldDB" id="A0A2M8HAY5"/>
<dbReference type="InterPro" id="IPR009492">
    <property type="entry name" value="TniQ"/>
</dbReference>